<proteinExistence type="predicted"/>
<dbReference type="EMBL" id="BLAL01000013">
    <property type="protein sequence ID" value="GES75184.1"/>
    <property type="molecule type" value="Genomic_DNA"/>
</dbReference>
<dbReference type="AlphaFoldDB" id="A0A8H3QFL6"/>
<protein>
    <submittedName>
        <fullName evidence="1">Uncharacterized protein</fullName>
    </submittedName>
</protein>
<reference evidence="1" key="1">
    <citation type="submission" date="2019-10" db="EMBL/GenBank/DDBJ databases">
        <title>Conservation and host-specific expression of non-tandemly repeated heterogenous ribosome RNA gene in arbuscular mycorrhizal fungi.</title>
        <authorList>
            <person name="Maeda T."/>
            <person name="Kobayashi Y."/>
            <person name="Nakagawa T."/>
            <person name="Ezawa T."/>
            <person name="Yamaguchi K."/>
            <person name="Bino T."/>
            <person name="Nishimoto Y."/>
            <person name="Shigenobu S."/>
            <person name="Kawaguchi M."/>
        </authorList>
    </citation>
    <scope>NUCLEOTIDE SEQUENCE</scope>
    <source>
        <strain evidence="1">HR1</strain>
    </source>
</reference>
<dbReference type="Proteomes" id="UP000615446">
    <property type="component" value="Unassembled WGS sequence"/>
</dbReference>
<organism evidence="1 2">
    <name type="scientific">Rhizophagus clarus</name>
    <dbReference type="NCBI Taxonomy" id="94130"/>
    <lineage>
        <taxon>Eukaryota</taxon>
        <taxon>Fungi</taxon>
        <taxon>Fungi incertae sedis</taxon>
        <taxon>Mucoromycota</taxon>
        <taxon>Glomeromycotina</taxon>
        <taxon>Glomeromycetes</taxon>
        <taxon>Glomerales</taxon>
        <taxon>Glomeraceae</taxon>
        <taxon>Rhizophagus</taxon>
    </lineage>
</organism>
<name>A0A8H3QFL6_9GLOM</name>
<gene>
    <name evidence="1" type="ORF">RCL2_000263700</name>
</gene>
<accession>A0A8H3QFL6</accession>
<evidence type="ECO:0000313" key="2">
    <source>
        <dbReference type="Proteomes" id="UP000615446"/>
    </source>
</evidence>
<sequence>MNFTARRHLRMNDLLKMYYIIKHLSYTYAQLQEDYCKILTKVSMTLSSIEYPDKFQFPNVLKSLSIVFLQRVLNCFSIPAVLLDIIFAFGPRV</sequence>
<evidence type="ECO:0000313" key="1">
    <source>
        <dbReference type="EMBL" id="GES75184.1"/>
    </source>
</evidence>
<comment type="caution">
    <text evidence="1">The sequence shown here is derived from an EMBL/GenBank/DDBJ whole genome shotgun (WGS) entry which is preliminary data.</text>
</comment>